<dbReference type="OrthoDB" id="3256662at2759"/>
<organism evidence="1 2">
    <name type="scientific">Armillaria ostoyae</name>
    <name type="common">Armillaria root rot fungus</name>
    <dbReference type="NCBI Taxonomy" id="47428"/>
    <lineage>
        <taxon>Eukaryota</taxon>
        <taxon>Fungi</taxon>
        <taxon>Dikarya</taxon>
        <taxon>Basidiomycota</taxon>
        <taxon>Agaricomycotina</taxon>
        <taxon>Agaricomycetes</taxon>
        <taxon>Agaricomycetidae</taxon>
        <taxon>Agaricales</taxon>
        <taxon>Marasmiineae</taxon>
        <taxon>Physalacriaceae</taxon>
        <taxon>Armillaria</taxon>
    </lineage>
</organism>
<dbReference type="EMBL" id="FUEG01000034">
    <property type="protein sequence ID" value="SJL16347.1"/>
    <property type="molecule type" value="Genomic_DNA"/>
</dbReference>
<sequence length="487" mass="55199">MVASSSKIIWSTPERCYGDEQLSSIPNEIYDEIFSYIPTFEKDERRFLLASLSLVCRYFCSVTLPIKFHALHFDGRNHLSRGSHPTCVTFGRALNRDSQPAKAAACLVQECTFSDWNIGHCRTLFLSIYDQALRHMTNIHTLSLVRTPLTKDLVKSIAQLRNLKHLNIDQRDFRGGRVVDNELSTRLLAVPLKSVKALGADLSTLRLIRDDVEEWAEWIASALCFWVVERLHTDSTAIATAVFEAKSPLTILDLECIQFRDDLKQFAQYLDSMPTLEELSIHRIDMLLDIMPNNIVAAAPSLPLLPTSLPSLTKLLCSPYHAKQFRGCPLTEVHLTGRIHGRIDWHPIILFEKHLPVTDMTIPRSTARFESLSAPLASFADLPTKAYSHLEEISIGLTRGETGQTIFAILKDRSFEAVKKISLYDRYRNTTEPPLPLFPVLLASSGKRWFIDQLTSLFPVLKYVGFYGICQWECRGGGWTQLSEPSF</sequence>
<evidence type="ECO:0000313" key="1">
    <source>
        <dbReference type="EMBL" id="SJL16347.1"/>
    </source>
</evidence>
<name>A0A284S5S6_ARMOS</name>
<dbReference type="OMA" id="VEEWAEW"/>
<dbReference type="AlphaFoldDB" id="A0A284S5S6"/>
<reference evidence="2" key="1">
    <citation type="journal article" date="2017" name="Nat. Ecol. Evol.">
        <title>Genome expansion and lineage-specific genetic innovations in the forest pathogenic fungi Armillaria.</title>
        <authorList>
            <person name="Sipos G."/>
            <person name="Prasanna A.N."/>
            <person name="Walter M.C."/>
            <person name="O'Connor E."/>
            <person name="Balint B."/>
            <person name="Krizsan K."/>
            <person name="Kiss B."/>
            <person name="Hess J."/>
            <person name="Varga T."/>
            <person name="Slot J."/>
            <person name="Riley R."/>
            <person name="Boka B."/>
            <person name="Rigling D."/>
            <person name="Barry K."/>
            <person name="Lee J."/>
            <person name="Mihaltcheva S."/>
            <person name="LaButti K."/>
            <person name="Lipzen A."/>
            <person name="Waldron R."/>
            <person name="Moloney N.M."/>
            <person name="Sperisen C."/>
            <person name="Kredics L."/>
            <person name="Vagvoelgyi C."/>
            <person name="Patrignani A."/>
            <person name="Fitzpatrick D."/>
            <person name="Nagy I."/>
            <person name="Doyle S."/>
            <person name="Anderson J.B."/>
            <person name="Grigoriev I.V."/>
            <person name="Gueldener U."/>
            <person name="Muensterkoetter M."/>
            <person name="Nagy L.G."/>
        </authorList>
    </citation>
    <scope>NUCLEOTIDE SEQUENCE [LARGE SCALE GENOMIC DNA]</scope>
    <source>
        <strain evidence="2">C18/9</strain>
    </source>
</reference>
<dbReference type="SUPFAM" id="SSF52047">
    <property type="entry name" value="RNI-like"/>
    <property type="match status" value="1"/>
</dbReference>
<evidence type="ECO:0000313" key="2">
    <source>
        <dbReference type="Proteomes" id="UP000219338"/>
    </source>
</evidence>
<accession>A0A284S5S6</accession>
<gene>
    <name evidence="1" type="ORF">ARMOST_19868</name>
</gene>
<proteinExistence type="predicted"/>
<dbReference type="Proteomes" id="UP000219338">
    <property type="component" value="Unassembled WGS sequence"/>
</dbReference>
<dbReference type="Gene3D" id="3.80.10.10">
    <property type="entry name" value="Ribonuclease Inhibitor"/>
    <property type="match status" value="1"/>
</dbReference>
<dbReference type="InterPro" id="IPR032675">
    <property type="entry name" value="LRR_dom_sf"/>
</dbReference>
<keyword evidence="2" id="KW-1185">Reference proteome</keyword>
<protein>
    <submittedName>
        <fullName evidence="1">Uncharacterized protein</fullName>
    </submittedName>
</protein>